<dbReference type="Pfam" id="PF02698">
    <property type="entry name" value="DUF218"/>
    <property type="match status" value="1"/>
</dbReference>
<sequence length="260" mass="30080">MDSVFFWLSKLAWLFISPDSLLLMLFALGLLLMWRRKERWAKRVLGFVFVTFMLIGLFPVGEWLFYPLEKKYPANPPLEKVDGIIILGGAEQPTRSHMWKQVIVNEAGERNLAFLKLAREYPHAKRVYTGGSSSMVEQGFKGADVARQLFEEQGIEVSSMIFERESRNTWENAVLSKKLVDPKADENWVLITTAWHMPRSVGIFCQQGWKVIPYPVDYRANKDNLLRVDWEIADHLNWLTAAVKEWIGIAAYTYTGKMCK</sequence>
<feature type="transmembrane region" description="Helical" evidence="1">
    <location>
        <begin position="44"/>
        <end position="66"/>
    </location>
</feature>
<reference evidence="3" key="1">
    <citation type="submission" date="2020-01" db="EMBL/GenBank/DDBJ databases">
        <authorList>
            <person name="Meier V. D."/>
            <person name="Meier V D."/>
        </authorList>
    </citation>
    <scope>NUCLEOTIDE SEQUENCE</scope>
    <source>
        <strain evidence="3">HLG_WM_MAG_07</strain>
    </source>
</reference>
<dbReference type="AlphaFoldDB" id="A0A6S6TK74"/>
<dbReference type="PANTHER" id="PTHR30336">
    <property type="entry name" value="INNER MEMBRANE PROTEIN, PROBABLE PERMEASE"/>
    <property type="match status" value="1"/>
</dbReference>
<proteinExistence type="predicted"/>
<name>A0A6S6TK74_9GAMM</name>
<dbReference type="PANTHER" id="PTHR30336:SF4">
    <property type="entry name" value="ENVELOPE BIOGENESIS FACTOR ELYC"/>
    <property type="match status" value="1"/>
</dbReference>
<dbReference type="InterPro" id="IPR014729">
    <property type="entry name" value="Rossmann-like_a/b/a_fold"/>
</dbReference>
<dbReference type="InterPro" id="IPR051599">
    <property type="entry name" value="Cell_Envelope_Assoc"/>
</dbReference>
<dbReference type="CDD" id="cd06259">
    <property type="entry name" value="YdcF-like"/>
    <property type="match status" value="1"/>
</dbReference>
<dbReference type="GO" id="GO:0005886">
    <property type="term" value="C:plasma membrane"/>
    <property type="evidence" value="ECO:0007669"/>
    <property type="project" value="TreeGrafter"/>
</dbReference>
<feature type="domain" description="DUF218" evidence="2">
    <location>
        <begin position="82"/>
        <end position="248"/>
    </location>
</feature>
<protein>
    <recommendedName>
        <fullName evidence="2">DUF218 domain-containing protein</fullName>
    </recommendedName>
</protein>
<keyword evidence="1" id="KW-0812">Transmembrane</keyword>
<gene>
    <name evidence="3" type="ORF">HELGO_WM4421</name>
</gene>
<dbReference type="GO" id="GO:0000270">
    <property type="term" value="P:peptidoglycan metabolic process"/>
    <property type="evidence" value="ECO:0007669"/>
    <property type="project" value="TreeGrafter"/>
</dbReference>
<feature type="transmembrane region" description="Helical" evidence="1">
    <location>
        <begin position="12"/>
        <end position="32"/>
    </location>
</feature>
<keyword evidence="1" id="KW-1133">Transmembrane helix</keyword>
<evidence type="ECO:0000256" key="1">
    <source>
        <dbReference type="SAM" id="Phobius"/>
    </source>
</evidence>
<dbReference type="GO" id="GO:0043164">
    <property type="term" value="P:Gram-negative-bacterium-type cell wall biogenesis"/>
    <property type="evidence" value="ECO:0007669"/>
    <property type="project" value="TreeGrafter"/>
</dbReference>
<evidence type="ECO:0000313" key="3">
    <source>
        <dbReference type="EMBL" id="CAA6815248.1"/>
    </source>
</evidence>
<dbReference type="InterPro" id="IPR003848">
    <property type="entry name" value="DUF218"/>
</dbReference>
<dbReference type="EMBL" id="CACVAY010000071">
    <property type="protein sequence ID" value="CAA6815248.1"/>
    <property type="molecule type" value="Genomic_DNA"/>
</dbReference>
<keyword evidence="1" id="KW-0472">Membrane</keyword>
<dbReference type="Gene3D" id="3.40.50.620">
    <property type="entry name" value="HUPs"/>
    <property type="match status" value="1"/>
</dbReference>
<evidence type="ECO:0000259" key="2">
    <source>
        <dbReference type="Pfam" id="PF02698"/>
    </source>
</evidence>
<accession>A0A6S6TK74</accession>
<organism evidence="3">
    <name type="scientific">uncultured Thiotrichaceae bacterium</name>
    <dbReference type="NCBI Taxonomy" id="298394"/>
    <lineage>
        <taxon>Bacteria</taxon>
        <taxon>Pseudomonadati</taxon>
        <taxon>Pseudomonadota</taxon>
        <taxon>Gammaproteobacteria</taxon>
        <taxon>Thiotrichales</taxon>
        <taxon>Thiotrichaceae</taxon>
        <taxon>environmental samples</taxon>
    </lineage>
</organism>